<dbReference type="PANTHER" id="PTHR33269">
    <property type="entry name" value="NADH-UBIQUINONE OXIDOREDUCTASE CHAIN 6"/>
    <property type="match status" value="1"/>
</dbReference>
<dbReference type="GO" id="GO:0008137">
    <property type="term" value="F:NADH dehydrogenase (ubiquinone) activity"/>
    <property type="evidence" value="ECO:0007669"/>
    <property type="project" value="UniProtKB-UniRule"/>
</dbReference>
<keyword evidence="10 13" id="KW-0472">Membrane</keyword>
<feature type="transmembrane region" description="Helical" evidence="13">
    <location>
        <begin position="95"/>
        <end position="113"/>
    </location>
</feature>
<evidence type="ECO:0000256" key="1">
    <source>
        <dbReference type="ARBA" id="ARBA00004651"/>
    </source>
</evidence>
<comment type="caution">
    <text evidence="13">Lacks conserved residue(s) required for the propagation of feature annotation.</text>
</comment>
<keyword evidence="8 13" id="KW-1133">Transmembrane helix</keyword>
<protein>
    <recommendedName>
        <fullName evidence="3 13">NADH-quinone oxidoreductase subunit J</fullName>
        <ecNumber evidence="13">7.1.1.-</ecNumber>
    </recommendedName>
</protein>
<name>A0A2P5SYM2_9GAMM</name>
<evidence type="ECO:0000256" key="13">
    <source>
        <dbReference type="RuleBase" id="RU004429"/>
    </source>
</evidence>
<evidence type="ECO:0000313" key="15">
    <source>
        <dbReference type="Proteomes" id="UP000296034"/>
    </source>
</evidence>
<evidence type="ECO:0000256" key="2">
    <source>
        <dbReference type="ARBA" id="ARBA00005698"/>
    </source>
</evidence>
<evidence type="ECO:0000256" key="4">
    <source>
        <dbReference type="ARBA" id="ARBA00022475"/>
    </source>
</evidence>
<evidence type="ECO:0000256" key="11">
    <source>
        <dbReference type="ARBA" id="ARBA00025811"/>
    </source>
</evidence>
<dbReference type="NCBIfam" id="NF005162">
    <property type="entry name" value="PRK06638.1-1"/>
    <property type="match status" value="1"/>
</dbReference>
<evidence type="ECO:0000313" key="14">
    <source>
        <dbReference type="EMBL" id="PPI87402.1"/>
    </source>
</evidence>
<comment type="catalytic activity">
    <reaction evidence="12 13">
        <text>a quinone + NADH + 5 H(+)(in) = a quinol + NAD(+) + 4 H(+)(out)</text>
        <dbReference type="Rhea" id="RHEA:57888"/>
        <dbReference type="ChEBI" id="CHEBI:15378"/>
        <dbReference type="ChEBI" id="CHEBI:24646"/>
        <dbReference type="ChEBI" id="CHEBI:57540"/>
        <dbReference type="ChEBI" id="CHEBI:57945"/>
        <dbReference type="ChEBI" id="CHEBI:132124"/>
    </reaction>
</comment>
<dbReference type="InterPro" id="IPR001457">
    <property type="entry name" value="NADH_UbQ/plastoQ_OxRdtase_su6"/>
</dbReference>
<evidence type="ECO:0000256" key="3">
    <source>
        <dbReference type="ARBA" id="ARBA00019907"/>
    </source>
</evidence>
<dbReference type="EMBL" id="PDKS01000001">
    <property type="protein sequence ID" value="PPI87402.1"/>
    <property type="molecule type" value="Genomic_DNA"/>
</dbReference>
<dbReference type="Pfam" id="PF00499">
    <property type="entry name" value="Oxidored_q3"/>
    <property type="match status" value="1"/>
</dbReference>
<feature type="transmembrane region" description="Helical" evidence="13">
    <location>
        <begin position="134"/>
        <end position="159"/>
    </location>
</feature>
<evidence type="ECO:0000256" key="9">
    <source>
        <dbReference type="ARBA" id="ARBA00023027"/>
    </source>
</evidence>
<dbReference type="Gene3D" id="1.20.120.1200">
    <property type="entry name" value="NADH-ubiquinone/plastoquinone oxidoreductase chain 6, subunit NuoJ"/>
    <property type="match status" value="1"/>
</dbReference>
<dbReference type="FunFam" id="1.20.120.1200:FF:000001">
    <property type="entry name" value="NADH-quinone oxidoreductase subunit J"/>
    <property type="match status" value="1"/>
</dbReference>
<gene>
    <name evidence="14" type="ORF">CRV11_00485</name>
</gene>
<dbReference type="Proteomes" id="UP000296034">
    <property type="component" value="Unassembled WGS sequence"/>
</dbReference>
<feature type="transmembrane region" description="Helical" evidence="13">
    <location>
        <begin position="57"/>
        <end position="75"/>
    </location>
</feature>
<reference evidence="14 15" key="1">
    <citation type="journal article" date="2018" name="Genome Biol. Evol.">
        <title>Cladogenesis and Genomic Streamlining in Extracellular Endosymbionts of Tropical Stink Bugs.</title>
        <authorList>
            <person name="Otero-Bravo A."/>
            <person name="Goffredi S."/>
            <person name="Sabree Z.L."/>
        </authorList>
    </citation>
    <scope>NUCLEOTIDE SEQUENCE [LARGE SCALE GENOMIC DNA]</scope>
    <source>
        <strain evidence="14 15">SoET</strain>
    </source>
</reference>
<dbReference type="InterPro" id="IPR042106">
    <property type="entry name" value="Nuo/plastoQ_OxRdtase_6_NuoJ"/>
</dbReference>
<keyword evidence="9 13" id="KW-0520">NAD</keyword>
<comment type="caution">
    <text evidence="14">The sequence shown here is derived from an EMBL/GenBank/DDBJ whole genome shotgun (WGS) entry which is preliminary data.</text>
</comment>
<dbReference type="RefSeq" id="WP_136131399.1">
    <property type="nucleotide sequence ID" value="NZ_PDKS01000001.1"/>
</dbReference>
<evidence type="ECO:0000256" key="7">
    <source>
        <dbReference type="ARBA" id="ARBA00022967"/>
    </source>
</evidence>
<dbReference type="GO" id="GO:0048038">
    <property type="term" value="F:quinone binding"/>
    <property type="evidence" value="ECO:0007669"/>
    <property type="project" value="UniProtKB-UniRule"/>
</dbReference>
<feature type="transmembrane region" description="Helical" evidence="13">
    <location>
        <begin position="29"/>
        <end position="52"/>
    </location>
</feature>
<dbReference type="OrthoDB" id="9790848at2"/>
<organism evidence="14 15">
    <name type="scientific">Candidatus Pantoea edessiphila</name>
    <dbReference type="NCBI Taxonomy" id="2044610"/>
    <lineage>
        <taxon>Bacteria</taxon>
        <taxon>Pseudomonadati</taxon>
        <taxon>Pseudomonadota</taxon>
        <taxon>Gammaproteobacteria</taxon>
        <taxon>Enterobacterales</taxon>
        <taxon>Erwiniaceae</taxon>
        <taxon>Pantoea</taxon>
    </lineage>
</organism>
<evidence type="ECO:0000256" key="5">
    <source>
        <dbReference type="ARBA" id="ARBA00022692"/>
    </source>
</evidence>
<comment type="subcellular location">
    <subcellularLocation>
        <location evidence="1 13">Cell membrane</location>
        <topology evidence="1 13">Multi-pass membrane protein</topology>
    </subcellularLocation>
</comment>
<evidence type="ECO:0000256" key="8">
    <source>
        <dbReference type="ARBA" id="ARBA00022989"/>
    </source>
</evidence>
<keyword evidence="7" id="KW-1278">Translocase</keyword>
<keyword evidence="5 13" id="KW-0812">Transmembrane</keyword>
<comment type="function">
    <text evidence="13">NDH-1 shuttles electrons from NADH, via FMN and iron-sulfur (Fe-S) centers, to quinones in the respiratory chain. Couples the redox reaction to proton translocation (for every two electrons transferred, four hydrogen ions are translocated across the cytoplasmic membrane), and thus conserves the redox energy in a proton gradient.</text>
</comment>
<sequence length="172" mass="19575">MKEFIFYFFSLLAIITTLCAVIHTNPIYMLLYLIVSLLSVACIYFLIGAYFIGALEVIIYTGAIMVLFVFVVMMLNLGKVTKQLEYQWLKSSRWIIPTFVSMLLLAVIISSIINNKTQKISNKIFNVKEIGISLFGHYMILVELISILLLASLIVALHIGRKNNLEKLFGKQ</sequence>
<proteinExistence type="inferred from homology"/>
<dbReference type="PANTHER" id="PTHR33269:SF17">
    <property type="entry name" value="NADH-UBIQUINONE OXIDOREDUCTASE CHAIN 6"/>
    <property type="match status" value="1"/>
</dbReference>
<evidence type="ECO:0000256" key="6">
    <source>
        <dbReference type="ARBA" id="ARBA00022719"/>
    </source>
</evidence>
<comment type="subunit">
    <text evidence="11">Composed of 13 different subunits. Subunits NuoA, H, J, K, L, M, N constitute the membrane sector of the complex.</text>
</comment>
<comment type="similarity">
    <text evidence="2 13">Belongs to the complex I subunit 6 family.</text>
</comment>
<keyword evidence="4 13" id="KW-1003">Cell membrane</keyword>
<evidence type="ECO:0000256" key="10">
    <source>
        <dbReference type="ARBA" id="ARBA00023136"/>
    </source>
</evidence>
<accession>A0A2P5SYM2</accession>
<dbReference type="GO" id="GO:0005886">
    <property type="term" value="C:plasma membrane"/>
    <property type="evidence" value="ECO:0007669"/>
    <property type="project" value="UniProtKB-SubCell"/>
</dbReference>
<keyword evidence="6 13" id="KW-0874">Quinone</keyword>
<dbReference type="EC" id="7.1.1.-" evidence="13"/>
<evidence type="ECO:0000256" key="12">
    <source>
        <dbReference type="ARBA" id="ARBA00047712"/>
    </source>
</evidence>
<dbReference type="AlphaFoldDB" id="A0A2P5SYM2"/>